<dbReference type="KEGG" id="sof:NCTC11214_01077"/>
<evidence type="ECO:0000313" key="3">
    <source>
        <dbReference type="Proteomes" id="UP000281391"/>
    </source>
</evidence>
<evidence type="ECO:0000313" key="2">
    <source>
        <dbReference type="EMBL" id="VDZ53465.1"/>
    </source>
</evidence>
<dbReference type="Pfam" id="PF13460">
    <property type="entry name" value="NAD_binding_10"/>
    <property type="match status" value="1"/>
</dbReference>
<dbReference type="Proteomes" id="UP000281391">
    <property type="component" value="Chromosome"/>
</dbReference>
<gene>
    <name evidence="2" type="ORF">NCTC11214_01077</name>
</gene>
<protein>
    <submittedName>
        <fullName evidence="2">Semialdehyde dehydrogenase, NAD binding domain</fullName>
    </submittedName>
</protein>
<reference evidence="2 3" key="1">
    <citation type="submission" date="2018-12" db="EMBL/GenBank/DDBJ databases">
        <authorList>
            <consortium name="Pathogen Informatics"/>
        </authorList>
    </citation>
    <scope>NUCLEOTIDE SEQUENCE [LARGE SCALE GENOMIC DNA]</scope>
    <source>
        <strain evidence="2 3">NCTC11214</strain>
    </source>
</reference>
<dbReference type="AlphaFoldDB" id="A0A3S4DUY2"/>
<sequence length="213" mass="23425">MARVLIIGATGLVGGELLRLLQANRQVTAIVAPTRKPLPPHDKLHNPVGDDLFQLLTGLDQPVDMVFCCLGTTRREAGSDGNFHYVDYTLVVESALTGRRLGAQHCLAVSALGASTRSTFLYNRTKGEMEQALREQGWPRLTLVRPSMLLGQRPTPRLMERIAQPLFNLLPGKWKAIAAKDVAQTMMEQAFSAGNGVKVLESNQLRCFHSVTH</sequence>
<evidence type="ECO:0000259" key="1">
    <source>
        <dbReference type="Pfam" id="PF13460"/>
    </source>
</evidence>
<name>A0A3S4DUY2_SEROD</name>
<feature type="domain" description="NAD(P)-binding" evidence="1">
    <location>
        <begin position="8"/>
        <end position="190"/>
    </location>
</feature>
<organism evidence="2 3">
    <name type="scientific">Serratia odorifera</name>
    <dbReference type="NCBI Taxonomy" id="618"/>
    <lineage>
        <taxon>Bacteria</taxon>
        <taxon>Pseudomonadati</taxon>
        <taxon>Pseudomonadota</taxon>
        <taxon>Gammaproteobacteria</taxon>
        <taxon>Enterobacterales</taxon>
        <taxon>Yersiniaceae</taxon>
        <taxon>Serratia</taxon>
    </lineage>
</organism>
<dbReference type="EMBL" id="LR134117">
    <property type="protein sequence ID" value="VDZ53465.1"/>
    <property type="molecule type" value="Genomic_DNA"/>
</dbReference>
<accession>A0A3S4DUY2</accession>
<dbReference type="RefSeq" id="WP_004955860.1">
    <property type="nucleotide sequence ID" value="NZ_JAEKCK010000004.1"/>
</dbReference>
<proteinExistence type="predicted"/>
<dbReference type="InterPro" id="IPR016040">
    <property type="entry name" value="NAD(P)-bd_dom"/>
</dbReference>
<dbReference type="SUPFAM" id="SSF51735">
    <property type="entry name" value="NAD(P)-binding Rossmann-fold domains"/>
    <property type="match status" value="1"/>
</dbReference>
<dbReference type="Gene3D" id="3.40.50.720">
    <property type="entry name" value="NAD(P)-binding Rossmann-like Domain"/>
    <property type="match status" value="1"/>
</dbReference>
<dbReference type="PANTHER" id="PTHR14097:SF7">
    <property type="entry name" value="OXIDOREDUCTASE HTATIP2"/>
    <property type="match status" value="1"/>
</dbReference>
<dbReference type="PANTHER" id="PTHR14097">
    <property type="entry name" value="OXIDOREDUCTASE HTATIP2"/>
    <property type="match status" value="1"/>
</dbReference>
<dbReference type="InterPro" id="IPR036291">
    <property type="entry name" value="NAD(P)-bd_dom_sf"/>
</dbReference>